<evidence type="ECO:0000313" key="3">
    <source>
        <dbReference type="EMBL" id="GAF01461.1"/>
    </source>
</evidence>
<dbReference type="GO" id="GO:0004016">
    <property type="term" value="F:adenylate cyclase activity"/>
    <property type="evidence" value="ECO:0007669"/>
    <property type="project" value="UniProtKB-ARBA"/>
</dbReference>
<dbReference type="Proteomes" id="UP000019402">
    <property type="component" value="Unassembled WGS sequence"/>
</dbReference>
<keyword evidence="1 3" id="KW-0812">Transmembrane</keyword>
<dbReference type="EMBL" id="BAMD01000001">
    <property type="protein sequence ID" value="GAF01461.1"/>
    <property type="molecule type" value="Genomic_DNA"/>
</dbReference>
<proteinExistence type="predicted"/>
<dbReference type="InterPro" id="IPR050697">
    <property type="entry name" value="Adenylyl/Guanylyl_Cyclase_3/4"/>
</dbReference>
<sequence>MDWTPVLRSKYSSSKVKYHLSYLLLTLIYWNVVIRIAIFVRVLGNKGDNIEGILTRGMEFVAGEVLLSSVVVSIFGILSWYVRRFVYPVLIRKYHIRRLAILVIFMDAIVFFGFAVMLGFAHYLVDRQLSPMEAFHALGRFLFNPTILFFLIVLSIGSYVNQLLYTLFHQIGFAKLGRVMMGYYQKPREENLIFMFLDLRSSTTFAEKLGHQKYSDFIQDCFRMLSEPLLLTYGRVYQYVGDEVVVTWNANKKDNFKKAVDFFFLYKSELERHREYFEQRYGLMPIFTASINSGRVMAAQVGEIKSELAFHGDVLNTAARIQKQCKKYGEEIIVTKEFAEHMNVDSNGYEVQFIDRTILAGKSNEVELYGVNVKLDIQLR</sequence>
<name>W7YAT0_9BACT</name>
<evidence type="ECO:0000259" key="2">
    <source>
        <dbReference type="PROSITE" id="PS50125"/>
    </source>
</evidence>
<feature type="transmembrane region" description="Helical" evidence="1">
    <location>
        <begin position="99"/>
        <end position="125"/>
    </location>
</feature>
<feature type="transmembrane region" description="Helical" evidence="1">
    <location>
        <begin position="20"/>
        <end position="40"/>
    </location>
</feature>
<keyword evidence="1" id="KW-0472">Membrane</keyword>
<accession>W7YAT0</accession>
<organism evidence="3 4">
    <name type="scientific">Saccharicrinis fermentans DSM 9555 = JCM 21142</name>
    <dbReference type="NCBI Taxonomy" id="869213"/>
    <lineage>
        <taxon>Bacteria</taxon>
        <taxon>Pseudomonadati</taxon>
        <taxon>Bacteroidota</taxon>
        <taxon>Bacteroidia</taxon>
        <taxon>Marinilabiliales</taxon>
        <taxon>Marinilabiliaceae</taxon>
        <taxon>Saccharicrinis</taxon>
    </lineage>
</organism>
<reference evidence="3 4" key="1">
    <citation type="journal article" date="2014" name="Genome Announc.">
        <title>Draft Genome Sequence of Cytophaga fermentans JCM 21142T, a Facultative Anaerobe Isolated from Marine Mud.</title>
        <authorList>
            <person name="Starns D."/>
            <person name="Oshima K."/>
            <person name="Suda W."/>
            <person name="Iino T."/>
            <person name="Yuki M."/>
            <person name="Inoue J."/>
            <person name="Kitamura K."/>
            <person name="Iida T."/>
            <person name="Darby A."/>
            <person name="Hattori M."/>
            <person name="Ohkuma M."/>
        </authorList>
    </citation>
    <scope>NUCLEOTIDE SEQUENCE [LARGE SCALE GENOMIC DNA]</scope>
    <source>
        <strain evidence="3 4">JCM 21142</strain>
    </source>
</reference>
<dbReference type="GO" id="GO:0035556">
    <property type="term" value="P:intracellular signal transduction"/>
    <property type="evidence" value="ECO:0007669"/>
    <property type="project" value="InterPro"/>
</dbReference>
<dbReference type="PANTHER" id="PTHR43081:SF1">
    <property type="entry name" value="ADENYLATE CYCLASE, TERMINAL-DIFFERENTIATION SPECIFIC"/>
    <property type="match status" value="1"/>
</dbReference>
<dbReference type="STRING" id="869213.GCA_000517085_04472"/>
<dbReference type="InterPro" id="IPR029787">
    <property type="entry name" value="Nucleotide_cyclase"/>
</dbReference>
<evidence type="ECO:0000256" key="1">
    <source>
        <dbReference type="SAM" id="Phobius"/>
    </source>
</evidence>
<dbReference type="PROSITE" id="PS50125">
    <property type="entry name" value="GUANYLATE_CYCLASE_2"/>
    <property type="match status" value="1"/>
</dbReference>
<evidence type="ECO:0000313" key="4">
    <source>
        <dbReference type="Proteomes" id="UP000019402"/>
    </source>
</evidence>
<dbReference type="SUPFAM" id="SSF55073">
    <property type="entry name" value="Nucleotide cyclase"/>
    <property type="match status" value="1"/>
</dbReference>
<feature type="transmembrane region" description="Helical" evidence="1">
    <location>
        <begin position="145"/>
        <end position="168"/>
    </location>
</feature>
<dbReference type="RefSeq" id="WP_027473680.1">
    <property type="nucleotide sequence ID" value="NZ_BAMD01000001.1"/>
</dbReference>
<dbReference type="GO" id="GO:0009190">
    <property type="term" value="P:cyclic nucleotide biosynthetic process"/>
    <property type="evidence" value="ECO:0007669"/>
    <property type="project" value="InterPro"/>
</dbReference>
<keyword evidence="1" id="KW-1133">Transmembrane helix</keyword>
<gene>
    <name evidence="3" type="ORF">JCM21142_68</name>
</gene>
<dbReference type="Pfam" id="PF00211">
    <property type="entry name" value="Guanylate_cyc"/>
    <property type="match status" value="1"/>
</dbReference>
<feature type="transmembrane region" description="Helical" evidence="1">
    <location>
        <begin position="60"/>
        <end position="78"/>
    </location>
</feature>
<dbReference type="eggNOG" id="COG2114">
    <property type="taxonomic scope" value="Bacteria"/>
</dbReference>
<dbReference type="OrthoDB" id="9768499at2"/>
<comment type="caution">
    <text evidence="3">The sequence shown here is derived from an EMBL/GenBank/DDBJ whole genome shotgun (WGS) entry which is preliminary data.</text>
</comment>
<dbReference type="CDD" id="cd07302">
    <property type="entry name" value="CHD"/>
    <property type="match status" value="1"/>
</dbReference>
<protein>
    <submittedName>
        <fullName evidence="3">Putative transmembrane sensor domain protein</fullName>
    </submittedName>
</protein>
<dbReference type="AlphaFoldDB" id="W7YAT0"/>
<keyword evidence="4" id="KW-1185">Reference proteome</keyword>
<dbReference type="PANTHER" id="PTHR43081">
    <property type="entry name" value="ADENYLATE CYCLASE, TERMINAL-DIFFERENTIATION SPECIFIC-RELATED"/>
    <property type="match status" value="1"/>
</dbReference>
<dbReference type="InterPro" id="IPR001054">
    <property type="entry name" value="A/G_cyclase"/>
</dbReference>
<dbReference type="Gene3D" id="3.30.70.1230">
    <property type="entry name" value="Nucleotide cyclase"/>
    <property type="match status" value="1"/>
</dbReference>
<feature type="domain" description="Guanylate cyclase" evidence="2">
    <location>
        <begin position="193"/>
        <end position="322"/>
    </location>
</feature>